<proteinExistence type="predicted"/>
<evidence type="ECO:0008006" key="4">
    <source>
        <dbReference type="Google" id="ProtNLM"/>
    </source>
</evidence>
<name>A0ABT1I264_STRSD</name>
<dbReference type="Proteomes" id="UP001205311">
    <property type="component" value="Unassembled WGS sequence"/>
</dbReference>
<keyword evidence="3" id="KW-1185">Reference proteome</keyword>
<gene>
    <name evidence="2" type="ORF">LX15_005391</name>
</gene>
<dbReference type="RefSeq" id="WP_253672706.1">
    <property type="nucleotide sequence ID" value="NZ_JAMTCP010000046.1"/>
</dbReference>
<evidence type="ECO:0000313" key="3">
    <source>
        <dbReference type="Proteomes" id="UP001205311"/>
    </source>
</evidence>
<dbReference type="Pfam" id="PF17240">
    <property type="entry name" value="DUF5313"/>
    <property type="match status" value="1"/>
</dbReference>
<reference evidence="2 3" key="1">
    <citation type="submission" date="2022-06" db="EMBL/GenBank/DDBJ databases">
        <title>Genomic Encyclopedia of Archaeal and Bacterial Type Strains, Phase II (KMG-II): from individual species to whole genera.</title>
        <authorList>
            <person name="Goeker M."/>
        </authorList>
    </citation>
    <scope>NUCLEOTIDE SEQUENCE [LARGE SCALE GENOMIC DNA]</scope>
    <source>
        <strain evidence="2 3">DSM 40477</strain>
    </source>
</reference>
<feature type="region of interest" description="Disordered" evidence="1">
    <location>
        <begin position="105"/>
        <end position="141"/>
    </location>
</feature>
<comment type="caution">
    <text evidence="2">The sequence shown here is derived from an EMBL/GenBank/DDBJ whole genome shotgun (WGS) entry which is preliminary data.</text>
</comment>
<dbReference type="EMBL" id="JAMTCP010000046">
    <property type="protein sequence ID" value="MCP2261665.1"/>
    <property type="molecule type" value="Genomic_DNA"/>
</dbReference>
<accession>A0ABT1I264</accession>
<organism evidence="2 3">
    <name type="scientific">Streptoalloteichus tenebrarius (strain ATCC 17920 / DSM 40477 / JCM 4838 / CBS 697.72 / NBRC 16177 / NCIMB 11028 / NRRL B-12390 / A12253. 1 / ISP 5477)</name>
    <name type="common">Streptomyces tenebrarius</name>
    <dbReference type="NCBI Taxonomy" id="1933"/>
    <lineage>
        <taxon>Bacteria</taxon>
        <taxon>Bacillati</taxon>
        <taxon>Actinomycetota</taxon>
        <taxon>Actinomycetes</taxon>
        <taxon>Pseudonocardiales</taxon>
        <taxon>Pseudonocardiaceae</taxon>
        <taxon>Streptoalloteichus</taxon>
    </lineage>
</organism>
<protein>
    <recommendedName>
        <fullName evidence="4">DUF5313 domain-containing protein</fullName>
    </recommendedName>
</protein>
<sequence>MGAARPNPIQWLWYAVGGRLPERLREWVLHDVTCRTWVWRHAARSTVLIGPISLACLLVPGPIEIRLGMVGLAVLVGYYFSFSYMEENCEHRVTKHGYAPGTARNVRRAAREEKHAEAHAQARARYEARYRQASSPDSDQT</sequence>
<dbReference type="InterPro" id="IPR035197">
    <property type="entry name" value="DUF5313"/>
</dbReference>
<feature type="compositionally biased region" description="Basic and acidic residues" evidence="1">
    <location>
        <begin position="109"/>
        <end position="130"/>
    </location>
</feature>
<evidence type="ECO:0000256" key="1">
    <source>
        <dbReference type="SAM" id="MobiDB-lite"/>
    </source>
</evidence>
<evidence type="ECO:0000313" key="2">
    <source>
        <dbReference type="EMBL" id="MCP2261665.1"/>
    </source>
</evidence>